<evidence type="ECO:0000256" key="1">
    <source>
        <dbReference type="ARBA" id="ARBA00006420"/>
    </source>
</evidence>
<reference evidence="4" key="1">
    <citation type="submission" date="2016-10" db="EMBL/GenBank/DDBJ databases">
        <authorList>
            <person name="Varghese N."/>
            <person name="Submissions S."/>
        </authorList>
    </citation>
    <scope>NUCLEOTIDE SEQUENCE [LARGE SCALE GENOMIC DNA]</scope>
    <source>
        <strain evidence="4">DSM 21857</strain>
    </source>
</reference>
<dbReference type="FunFam" id="3.30.1370.70:FF:000001">
    <property type="entry name" value="NifU-like protein 4, mitochondrial"/>
    <property type="match status" value="1"/>
</dbReference>
<gene>
    <name evidence="3" type="ORF">SAMN03080618_01534</name>
</gene>
<dbReference type="AlphaFoldDB" id="A0A1I3LLP1"/>
<organism evidence="3 4">
    <name type="scientific">Aquamicrobium aerolatum DSM 21857</name>
    <dbReference type="NCBI Taxonomy" id="1121003"/>
    <lineage>
        <taxon>Bacteria</taxon>
        <taxon>Pseudomonadati</taxon>
        <taxon>Pseudomonadota</taxon>
        <taxon>Alphaproteobacteria</taxon>
        <taxon>Hyphomicrobiales</taxon>
        <taxon>Phyllobacteriaceae</taxon>
        <taxon>Aerobium</taxon>
    </lineage>
</organism>
<dbReference type="PANTHER" id="PTHR11178">
    <property type="entry name" value="IRON-SULFUR CLUSTER SCAFFOLD PROTEIN NFU-RELATED"/>
    <property type="match status" value="1"/>
</dbReference>
<dbReference type="SUPFAM" id="SSF110836">
    <property type="entry name" value="Hypothetical protein SAV1430"/>
    <property type="match status" value="1"/>
</dbReference>
<dbReference type="PIRSF" id="PIRSF036773">
    <property type="entry name" value="HIRIP5"/>
    <property type="match status" value="1"/>
</dbReference>
<dbReference type="Gene3D" id="3.30.300.130">
    <property type="entry name" value="Fe-S cluster assembly (FSCA)"/>
    <property type="match status" value="1"/>
</dbReference>
<dbReference type="PANTHER" id="PTHR11178:SF1">
    <property type="entry name" value="NFU1 IRON-SULFUR CLUSTER SCAFFOLD HOMOLOG, MITOCHONDRIAL"/>
    <property type="match status" value="1"/>
</dbReference>
<dbReference type="STRING" id="1121003.SAMN03080618_01534"/>
<evidence type="ECO:0000313" key="4">
    <source>
        <dbReference type="Proteomes" id="UP000242763"/>
    </source>
</evidence>
<feature type="domain" description="Scaffold protein Nfu/NifU N-terminal" evidence="2">
    <location>
        <begin position="3"/>
        <end position="90"/>
    </location>
</feature>
<evidence type="ECO:0000259" key="2">
    <source>
        <dbReference type="SMART" id="SM00932"/>
    </source>
</evidence>
<accession>A0A1I3LLP1</accession>
<dbReference type="InterPro" id="IPR014824">
    <property type="entry name" value="Nfu/NifU_N"/>
</dbReference>
<keyword evidence="4" id="KW-1185">Reference proteome</keyword>
<dbReference type="Proteomes" id="UP000242763">
    <property type="component" value="Unassembled WGS sequence"/>
</dbReference>
<dbReference type="InterPro" id="IPR035433">
    <property type="entry name" value="NFU1-like"/>
</dbReference>
<name>A0A1I3LLP1_9HYPH</name>
<dbReference type="FunFam" id="3.30.300.130:FF:000001">
    <property type="entry name" value="NFU1 iron-sulfur cluster scaffold"/>
    <property type="match status" value="1"/>
</dbReference>
<dbReference type="OrthoDB" id="9796965at2"/>
<dbReference type="EMBL" id="FORF01000007">
    <property type="protein sequence ID" value="SFI85623.1"/>
    <property type="molecule type" value="Genomic_DNA"/>
</dbReference>
<dbReference type="Pfam" id="PF08712">
    <property type="entry name" value="Nfu_N"/>
    <property type="match status" value="1"/>
</dbReference>
<dbReference type="GO" id="GO:0016226">
    <property type="term" value="P:iron-sulfur cluster assembly"/>
    <property type="evidence" value="ECO:0007669"/>
    <property type="project" value="InterPro"/>
</dbReference>
<evidence type="ECO:0000313" key="3">
    <source>
        <dbReference type="EMBL" id="SFI85623.1"/>
    </source>
</evidence>
<dbReference type="Pfam" id="PF01106">
    <property type="entry name" value="NifU"/>
    <property type="match status" value="1"/>
</dbReference>
<dbReference type="InterPro" id="IPR034904">
    <property type="entry name" value="FSCA_dom_sf"/>
</dbReference>
<dbReference type="InterPro" id="IPR036498">
    <property type="entry name" value="Nfu/NifU_N_sf"/>
</dbReference>
<dbReference type="SUPFAM" id="SSF117916">
    <property type="entry name" value="Fe-S cluster assembly (FSCA) domain-like"/>
    <property type="match status" value="1"/>
</dbReference>
<dbReference type="RefSeq" id="WP_091520547.1">
    <property type="nucleotide sequence ID" value="NZ_FORF01000007.1"/>
</dbReference>
<protein>
    <submittedName>
        <fullName evidence="3">Fe-S cluster biogenesis protein NfuA, 4Fe-4S-binding domain</fullName>
    </submittedName>
</protein>
<dbReference type="InterPro" id="IPR001075">
    <property type="entry name" value="NIF_FeS_clus_asmbl_NifU_C"/>
</dbReference>
<sequence length="193" mass="21058">MFIQTEATPNPSTLKFLPGKVVLQEGTADFRDAEGARETSPLAGRLFDVPGVTGVFFGYDFVTVTKEDGPDWQHLKPALLGSIMEHFMSGQPVMASQAATDAREAAEADEEFYDKADEELVLTIKELLNTRVRPAVAQDGGDITFRGYENGTVFLHMKGACAGCPSSTATLKHGIQNLLRHFVPEVQQVEQIV</sequence>
<comment type="similarity">
    <text evidence="1">Belongs to the NifU family.</text>
</comment>
<dbReference type="Gene3D" id="3.30.1370.70">
    <property type="entry name" value="Scaffold protein Nfu/NifU, N-terminal domain"/>
    <property type="match status" value="1"/>
</dbReference>
<proteinExistence type="inferred from homology"/>
<dbReference type="GO" id="GO:0051536">
    <property type="term" value="F:iron-sulfur cluster binding"/>
    <property type="evidence" value="ECO:0007669"/>
    <property type="project" value="InterPro"/>
</dbReference>
<dbReference type="GO" id="GO:0005506">
    <property type="term" value="F:iron ion binding"/>
    <property type="evidence" value="ECO:0007669"/>
    <property type="project" value="InterPro"/>
</dbReference>
<dbReference type="SMART" id="SM00932">
    <property type="entry name" value="Nfu_N"/>
    <property type="match status" value="1"/>
</dbReference>